<evidence type="ECO:0000259" key="10">
    <source>
        <dbReference type="Pfam" id="PF00082"/>
    </source>
</evidence>
<dbReference type="PANTHER" id="PTHR43399">
    <property type="entry name" value="SUBTILISIN-RELATED"/>
    <property type="match status" value="1"/>
</dbReference>
<dbReference type="Pfam" id="PF24476">
    <property type="entry name" value="DUF7580"/>
    <property type="match status" value="1"/>
</dbReference>
<dbReference type="PROSITE" id="PS00138">
    <property type="entry name" value="SUBTILASE_SER"/>
    <property type="match status" value="1"/>
</dbReference>
<dbReference type="InterPro" id="IPR000209">
    <property type="entry name" value="Peptidase_S8/S53_dom"/>
</dbReference>
<feature type="domain" description="Peptidase S8/S53" evidence="10">
    <location>
        <begin position="668"/>
        <end position="908"/>
    </location>
</feature>
<keyword evidence="5 7" id="KW-0720">Serine protease</keyword>
<dbReference type="InterPro" id="IPR056002">
    <property type="entry name" value="DUF7580"/>
</dbReference>
<dbReference type="EMBL" id="JAPWDS010000006">
    <property type="protein sequence ID" value="KAJ5494665.1"/>
    <property type="molecule type" value="Genomic_DNA"/>
</dbReference>
<feature type="active site" description="Charge relay system" evidence="7">
    <location>
        <position position="880"/>
    </location>
</feature>
<evidence type="ECO:0000256" key="3">
    <source>
        <dbReference type="ARBA" id="ARBA00022729"/>
    </source>
</evidence>
<dbReference type="InterPro" id="IPR051048">
    <property type="entry name" value="Peptidase_S8/S53_subtilisin"/>
</dbReference>
<evidence type="ECO:0000256" key="6">
    <source>
        <dbReference type="ARBA" id="ARBA00023145"/>
    </source>
</evidence>
<organism evidence="12 13">
    <name type="scientific">Penicillium fimorum</name>
    <dbReference type="NCBI Taxonomy" id="1882269"/>
    <lineage>
        <taxon>Eukaryota</taxon>
        <taxon>Fungi</taxon>
        <taxon>Dikarya</taxon>
        <taxon>Ascomycota</taxon>
        <taxon>Pezizomycotina</taxon>
        <taxon>Eurotiomycetes</taxon>
        <taxon>Eurotiomycetidae</taxon>
        <taxon>Eurotiales</taxon>
        <taxon>Aspergillaceae</taxon>
        <taxon>Penicillium</taxon>
    </lineage>
</organism>
<dbReference type="InterPro" id="IPR023827">
    <property type="entry name" value="Peptidase_S8_Asp-AS"/>
</dbReference>
<evidence type="ECO:0000313" key="12">
    <source>
        <dbReference type="EMBL" id="KAJ5494665.1"/>
    </source>
</evidence>
<dbReference type="Proteomes" id="UP001149954">
    <property type="component" value="Unassembled WGS sequence"/>
</dbReference>
<reference evidence="12" key="1">
    <citation type="submission" date="2022-12" db="EMBL/GenBank/DDBJ databases">
        <authorList>
            <person name="Petersen C."/>
        </authorList>
    </citation>
    <scope>NUCLEOTIDE SEQUENCE</scope>
    <source>
        <strain evidence="12">IBT 29495</strain>
    </source>
</reference>
<evidence type="ECO:0000259" key="11">
    <source>
        <dbReference type="Pfam" id="PF24476"/>
    </source>
</evidence>
<evidence type="ECO:0000256" key="8">
    <source>
        <dbReference type="RuleBase" id="RU003355"/>
    </source>
</evidence>
<evidence type="ECO:0000313" key="13">
    <source>
        <dbReference type="Proteomes" id="UP001149954"/>
    </source>
</evidence>
<dbReference type="Gene3D" id="3.40.50.200">
    <property type="entry name" value="Peptidase S8/S53 domain"/>
    <property type="match status" value="1"/>
</dbReference>
<name>A0A9X0C208_9EURO</name>
<evidence type="ECO:0000256" key="2">
    <source>
        <dbReference type="ARBA" id="ARBA00022670"/>
    </source>
</evidence>
<comment type="similarity">
    <text evidence="1 7 8">Belongs to the peptidase S8 family.</text>
</comment>
<protein>
    <submittedName>
        <fullName evidence="12">Peptidase S8/S53 subtilisin/kexin/sedolisin</fullName>
    </submittedName>
</protein>
<dbReference type="Pfam" id="PF00082">
    <property type="entry name" value="Peptidase_S8"/>
    <property type="match status" value="1"/>
</dbReference>
<dbReference type="GO" id="GO:0004252">
    <property type="term" value="F:serine-type endopeptidase activity"/>
    <property type="evidence" value="ECO:0007669"/>
    <property type="project" value="UniProtKB-UniRule"/>
</dbReference>
<feature type="region of interest" description="Disordered" evidence="9">
    <location>
        <begin position="155"/>
        <end position="175"/>
    </location>
</feature>
<dbReference type="GO" id="GO:0006508">
    <property type="term" value="P:proteolysis"/>
    <property type="evidence" value="ECO:0007669"/>
    <property type="project" value="UniProtKB-KW"/>
</dbReference>
<feature type="compositionally biased region" description="Acidic residues" evidence="9">
    <location>
        <begin position="411"/>
        <end position="426"/>
    </location>
</feature>
<sequence>MAETTISDQGITNISLLLRTTETIREIVHDLRSDEAARESRHFYSGVMAHCLIIRDQINRIKLITLDDSPLVASILARFEATISAHVLETQPGLSRTAYPRLWALNKKWQRARSDSNGPQRELLLRVVDLTSDPDESDRLIDFFERWENDIIRQLPNDPTSWPREDGSTQKKRSGQPLYAAWNASQTLFRAFLELKDCECQPTHDFGVRLCLGTFQYLSNSGEEATDPLCGFEMFLSMKEEWHEADVHFSKGAAVTFAGSNVPGTRKPKVHAMKVKKLCEPIKKRKPFDRIKLKIDEDGLLWKLRSEKGYFTIDETKAPVSLQQLIQDQYRSLTDKTKRILAVLLGYAVLYLHETPWLPPTWGLSNILFFHTTSAAIPLKPFIQTQLAQNNTHNCQQSYPMDRDTGTLSLDDLDPDDLDPDDLDPDDIDPDDIMLHQCPQLVTLGIMLMELYLATTFDKLAEKFNVPVSEHTSLDAELVFQHCKSEIPENSQFYYAVEKCLDSKVWEDDNGVKLDVRPLEDELIQAFSYISIEALGRIAQTLDLGSWGQVIQKQQRSSPPSDHPREDVPKPPFEFTSPYDLKDVYRQQRQYFPLHPDPLQMIPSPIPHMMAKPYKQYSGPLEYKSMRFFDDEKGSEKHGTDERNNYYHWRQEFKRVYDNHTTQPPKDRVKIAILDTGIDHTHPDVDASIEQVKGVYNWMNEKLVKRIDDYNGHGTFIAGLLLEYSPDADLYISKVSDGRPCSPSIIAKIMKETDISTKAIDYAVNEWQVDFISMSFGFPSREIEGYDELESAIQRAYAANVLLFAAASNSGANSDRAFPARDENVICIHSTDANGNRSSFSPTALADTLNLATVGEDVESSWPKHLCEDSSGIKHRSGTSYATPIAVAIAAFLLQYAQIYIPDKAFMLKRQSKMKAMLRIISKNSLDSRTRDDYHFVALNGSPDNLFGKGREHINNVLRDIISQ</sequence>
<dbReference type="OrthoDB" id="206201at2759"/>
<dbReference type="SUPFAM" id="SSF52743">
    <property type="entry name" value="Subtilisin-like"/>
    <property type="match status" value="1"/>
</dbReference>
<keyword evidence="2 7" id="KW-0645">Protease</keyword>
<feature type="region of interest" description="Disordered" evidence="9">
    <location>
        <begin position="550"/>
        <end position="577"/>
    </location>
</feature>
<evidence type="ECO:0000256" key="7">
    <source>
        <dbReference type="PROSITE-ProRule" id="PRU01240"/>
    </source>
</evidence>
<reference evidence="12" key="2">
    <citation type="journal article" date="2023" name="IMA Fungus">
        <title>Comparative genomic study of the Penicillium genus elucidates a diverse pangenome and 15 lateral gene transfer events.</title>
        <authorList>
            <person name="Petersen C."/>
            <person name="Sorensen T."/>
            <person name="Nielsen M.R."/>
            <person name="Sondergaard T.E."/>
            <person name="Sorensen J.L."/>
            <person name="Fitzpatrick D.A."/>
            <person name="Frisvad J.C."/>
            <person name="Nielsen K.L."/>
        </authorList>
    </citation>
    <scope>NUCLEOTIDE SEQUENCE</scope>
    <source>
        <strain evidence="12">IBT 29495</strain>
    </source>
</reference>
<proteinExistence type="inferred from homology"/>
<gene>
    <name evidence="12" type="ORF">N7463_010752</name>
</gene>
<keyword evidence="13" id="KW-1185">Reference proteome</keyword>
<comment type="caution">
    <text evidence="12">The sequence shown here is derived from an EMBL/GenBank/DDBJ whole genome shotgun (WGS) entry which is preliminary data.</text>
</comment>
<feature type="compositionally biased region" description="Polar residues" evidence="9">
    <location>
        <begin position="550"/>
        <end position="560"/>
    </location>
</feature>
<feature type="active site" description="Charge relay system" evidence="7">
    <location>
        <position position="713"/>
    </location>
</feature>
<feature type="domain" description="DUF7580" evidence="11">
    <location>
        <begin position="186"/>
        <end position="502"/>
    </location>
</feature>
<keyword evidence="3" id="KW-0732">Signal</keyword>
<dbReference type="PROSITE" id="PS00136">
    <property type="entry name" value="SUBTILASE_ASP"/>
    <property type="match status" value="1"/>
</dbReference>
<dbReference type="InterPro" id="IPR015500">
    <property type="entry name" value="Peptidase_S8_subtilisin-rel"/>
</dbReference>
<dbReference type="PROSITE" id="PS51892">
    <property type="entry name" value="SUBTILASE"/>
    <property type="match status" value="1"/>
</dbReference>
<feature type="active site" description="Charge relay system" evidence="7">
    <location>
        <position position="675"/>
    </location>
</feature>
<keyword evidence="4 7" id="KW-0378">Hydrolase</keyword>
<keyword evidence="6" id="KW-0865">Zymogen</keyword>
<evidence type="ECO:0000256" key="4">
    <source>
        <dbReference type="ARBA" id="ARBA00022801"/>
    </source>
</evidence>
<dbReference type="PANTHER" id="PTHR43399:SF4">
    <property type="entry name" value="CELL WALL-ASSOCIATED PROTEASE"/>
    <property type="match status" value="1"/>
</dbReference>
<dbReference type="AlphaFoldDB" id="A0A9X0C208"/>
<feature type="region of interest" description="Disordered" evidence="9">
    <location>
        <begin position="394"/>
        <end position="426"/>
    </location>
</feature>
<evidence type="ECO:0000256" key="9">
    <source>
        <dbReference type="SAM" id="MobiDB-lite"/>
    </source>
</evidence>
<evidence type="ECO:0000256" key="5">
    <source>
        <dbReference type="ARBA" id="ARBA00022825"/>
    </source>
</evidence>
<evidence type="ECO:0000256" key="1">
    <source>
        <dbReference type="ARBA" id="ARBA00011073"/>
    </source>
</evidence>
<accession>A0A9X0C208</accession>
<dbReference type="InterPro" id="IPR036852">
    <property type="entry name" value="Peptidase_S8/S53_dom_sf"/>
</dbReference>
<dbReference type="PRINTS" id="PR00723">
    <property type="entry name" value="SUBTILISIN"/>
</dbReference>
<dbReference type="InterPro" id="IPR023828">
    <property type="entry name" value="Peptidase_S8_Ser-AS"/>
</dbReference>